<reference evidence="1" key="1">
    <citation type="submission" date="2020-07" db="EMBL/GenBank/DDBJ databases">
        <title>Genome sequence and genetic diversity analysis of an under-domesticated orphan crop, white fonio (Digitaria exilis).</title>
        <authorList>
            <person name="Bennetzen J.L."/>
            <person name="Chen S."/>
            <person name="Ma X."/>
            <person name="Wang X."/>
            <person name="Yssel A.E.J."/>
            <person name="Chaluvadi S.R."/>
            <person name="Johnson M."/>
            <person name="Gangashetty P."/>
            <person name="Hamidou F."/>
            <person name="Sanogo M.D."/>
            <person name="Zwaenepoel A."/>
            <person name="Wallace J."/>
            <person name="Van De Peer Y."/>
            <person name="Van Deynze A."/>
        </authorList>
    </citation>
    <scope>NUCLEOTIDE SEQUENCE</scope>
    <source>
        <tissue evidence="1">Leaves</tissue>
    </source>
</reference>
<dbReference type="EMBL" id="JACEFO010002039">
    <property type="protein sequence ID" value="KAF8688237.1"/>
    <property type="molecule type" value="Genomic_DNA"/>
</dbReference>
<dbReference type="AlphaFoldDB" id="A0A835BGA8"/>
<protein>
    <submittedName>
        <fullName evidence="1">Uncharacterized protein</fullName>
    </submittedName>
</protein>
<proteinExistence type="predicted"/>
<evidence type="ECO:0000313" key="2">
    <source>
        <dbReference type="Proteomes" id="UP000636709"/>
    </source>
</evidence>
<accession>A0A835BGA8</accession>
<name>A0A835BGA8_9POAL</name>
<evidence type="ECO:0000313" key="1">
    <source>
        <dbReference type="EMBL" id="KAF8688237.1"/>
    </source>
</evidence>
<gene>
    <name evidence="1" type="ORF">HU200_042362</name>
</gene>
<organism evidence="1 2">
    <name type="scientific">Digitaria exilis</name>
    <dbReference type="NCBI Taxonomy" id="1010633"/>
    <lineage>
        <taxon>Eukaryota</taxon>
        <taxon>Viridiplantae</taxon>
        <taxon>Streptophyta</taxon>
        <taxon>Embryophyta</taxon>
        <taxon>Tracheophyta</taxon>
        <taxon>Spermatophyta</taxon>
        <taxon>Magnoliopsida</taxon>
        <taxon>Liliopsida</taxon>
        <taxon>Poales</taxon>
        <taxon>Poaceae</taxon>
        <taxon>PACMAD clade</taxon>
        <taxon>Panicoideae</taxon>
        <taxon>Panicodae</taxon>
        <taxon>Paniceae</taxon>
        <taxon>Anthephorinae</taxon>
        <taxon>Digitaria</taxon>
    </lineage>
</organism>
<dbReference type="Proteomes" id="UP000636709">
    <property type="component" value="Unassembled WGS sequence"/>
</dbReference>
<keyword evidence="2" id="KW-1185">Reference proteome</keyword>
<comment type="caution">
    <text evidence="1">The sequence shown here is derived from an EMBL/GenBank/DDBJ whole genome shotgun (WGS) entry which is preliminary data.</text>
</comment>
<dbReference type="OrthoDB" id="719283at2759"/>
<sequence length="40" mass="4687">MWGCLVCPNKGPQWETIHVLRDHVVGQATFMALREDYKKK</sequence>